<feature type="domain" description="Large ribosomal subunit protein uL24 C-terminal" evidence="7">
    <location>
        <begin position="29"/>
        <end position="69"/>
    </location>
</feature>
<dbReference type="InterPro" id="IPR014722">
    <property type="entry name" value="Rib_uL2_dom2"/>
</dbReference>
<dbReference type="NCBIfam" id="TIGR01079">
    <property type="entry name" value="rplX_bact"/>
    <property type="match status" value="1"/>
</dbReference>
<sequence length="78" mass="8871">MVIAGKDKGKTGRILNMVPERNRVIVEGVNMVTKHYKPRPGIRQGGRVQQEAAIHISNIKLIQSNYTEPSTQFRNRDE</sequence>
<dbReference type="SUPFAM" id="SSF50104">
    <property type="entry name" value="Translation proteins SH3-like domain"/>
    <property type="match status" value="1"/>
</dbReference>
<dbReference type="Pfam" id="PF17136">
    <property type="entry name" value="ribosomal_L24"/>
    <property type="match status" value="1"/>
</dbReference>
<dbReference type="InterPro" id="IPR005824">
    <property type="entry name" value="KOW"/>
</dbReference>
<organism evidence="8 9">
    <name type="scientific">Geodia barretti</name>
    <name type="common">Barrett's horny sponge</name>
    <dbReference type="NCBI Taxonomy" id="519541"/>
    <lineage>
        <taxon>Eukaryota</taxon>
        <taxon>Metazoa</taxon>
        <taxon>Porifera</taxon>
        <taxon>Demospongiae</taxon>
        <taxon>Heteroscleromorpha</taxon>
        <taxon>Tetractinellida</taxon>
        <taxon>Astrophorina</taxon>
        <taxon>Geodiidae</taxon>
        <taxon>Geodia</taxon>
    </lineage>
</organism>
<keyword evidence="9" id="KW-1185">Reference proteome</keyword>
<dbReference type="HAMAP" id="MF_01326_B">
    <property type="entry name" value="Ribosomal_uL24_B"/>
    <property type="match status" value="1"/>
</dbReference>
<proteinExistence type="inferred from homology"/>
<evidence type="ECO:0000256" key="4">
    <source>
        <dbReference type="ARBA" id="ARBA00035283"/>
    </source>
</evidence>
<evidence type="ECO:0000259" key="7">
    <source>
        <dbReference type="Pfam" id="PF17136"/>
    </source>
</evidence>
<dbReference type="CDD" id="cd06089">
    <property type="entry name" value="KOW_RPL26"/>
    <property type="match status" value="1"/>
</dbReference>
<evidence type="ECO:0000313" key="8">
    <source>
        <dbReference type="EMBL" id="CAI8011847.1"/>
    </source>
</evidence>
<feature type="domain" description="KOW" evidence="6">
    <location>
        <begin position="1"/>
        <end position="27"/>
    </location>
</feature>
<comment type="caution">
    <text evidence="8">The sequence shown here is derived from an EMBL/GenBank/DDBJ whole genome shotgun (WGS) entry which is preliminary data.</text>
</comment>
<dbReference type="EMBL" id="CASHTH010001131">
    <property type="protein sequence ID" value="CAI8011847.1"/>
    <property type="molecule type" value="Genomic_DNA"/>
</dbReference>
<dbReference type="Pfam" id="PF00467">
    <property type="entry name" value="KOW"/>
    <property type="match status" value="1"/>
</dbReference>
<comment type="similarity">
    <text evidence="1">Belongs to the universal ribosomal protein uL24 family.</text>
</comment>
<evidence type="ECO:0000259" key="6">
    <source>
        <dbReference type="Pfam" id="PF00467"/>
    </source>
</evidence>
<gene>
    <name evidence="8" type="ORF">GBAR_LOCUS7602</name>
</gene>
<keyword evidence="3" id="KW-0687">Ribonucleoprotein</keyword>
<dbReference type="GO" id="GO:0003735">
    <property type="term" value="F:structural constituent of ribosome"/>
    <property type="evidence" value="ECO:0007669"/>
    <property type="project" value="InterPro"/>
</dbReference>
<accession>A0AA35WFQ6</accession>
<dbReference type="GO" id="GO:0006412">
    <property type="term" value="P:translation"/>
    <property type="evidence" value="ECO:0007669"/>
    <property type="project" value="InterPro"/>
</dbReference>
<evidence type="ECO:0000256" key="2">
    <source>
        <dbReference type="ARBA" id="ARBA00022980"/>
    </source>
</evidence>
<dbReference type="GO" id="GO:0003723">
    <property type="term" value="F:RNA binding"/>
    <property type="evidence" value="ECO:0007669"/>
    <property type="project" value="InterPro"/>
</dbReference>
<dbReference type="Proteomes" id="UP001174909">
    <property type="component" value="Unassembled WGS sequence"/>
</dbReference>
<dbReference type="InterPro" id="IPR057264">
    <property type="entry name" value="Ribosomal_uL24_C"/>
</dbReference>
<evidence type="ECO:0000313" key="9">
    <source>
        <dbReference type="Proteomes" id="UP001174909"/>
    </source>
</evidence>
<evidence type="ECO:0000256" key="1">
    <source>
        <dbReference type="ARBA" id="ARBA00010618"/>
    </source>
</evidence>
<dbReference type="InterPro" id="IPR003256">
    <property type="entry name" value="Ribosomal_uL24"/>
</dbReference>
<dbReference type="GO" id="GO:0005840">
    <property type="term" value="C:ribosome"/>
    <property type="evidence" value="ECO:0007669"/>
    <property type="project" value="UniProtKB-KW"/>
</dbReference>
<evidence type="ECO:0000256" key="3">
    <source>
        <dbReference type="ARBA" id="ARBA00023274"/>
    </source>
</evidence>
<dbReference type="PANTHER" id="PTHR12903">
    <property type="entry name" value="MITOCHONDRIAL RIBOSOMAL PROTEIN L24"/>
    <property type="match status" value="1"/>
</dbReference>
<dbReference type="InterPro" id="IPR041988">
    <property type="entry name" value="Ribosomal_uL24_KOW"/>
</dbReference>
<dbReference type="Gene3D" id="2.30.30.30">
    <property type="match status" value="1"/>
</dbReference>
<reference evidence="8" key="1">
    <citation type="submission" date="2023-03" db="EMBL/GenBank/DDBJ databases">
        <authorList>
            <person name="Steffen K."/>
            <person name="Cardenas P."/>
        </authorList>
    </citation>
    <scope>NUCLEOTIDE SEQUENCE</scope>
</reference>
<dbReference type="GO" id="GO:1990904">
    <property type="term" value="C:ribonucleoprotein complex"/>
    <property type="evidence" value="ECO:0007669"/>
    <property type="project" value="UniProtKB-KW"/>
</dbReference>
<name>A0AA35WFQ6_GEOBA</name>
<dbReference type="InterPro" id="IPR008991">
    <property type="entry name" value="Translation_prot_SH3-like_sf"/>
</dbReference>
<dbReference type="AlphaFoldDB" id="A0AA35WFQ6"/>
<evidence type="ECO:0000256" key="5">
    <source>
        <dbReference type="ARBA" id="ARBA00035357"/>
    </source>
</evidence>
<keyword evidence="2 8" id="KW-0689">Ribosomal protein</keyword>
<protein>
    <recommendedName>
        <fullName evidence="4">Large ribosomal subunit protein uL24m</fullName>
    </recommendedName>
    <alternativeName>
        <fullName evidence="5">39S ribosomal protein L24, mitochondrial</fullName>
    </alternativeName>
</protein>